<proteinExistence type="predicted"/>
<feature type="transmembrane region" description="Helical" evidence="7">
    <location>
        <begin position="309"/>
        <end position="332"/>
    </location>
</feature>
<dbReference type="PANTHER" id="PTHR23513:SF9">
    <property type="entry name" value="ENTEROBACTIN EXPORTER ENTS"/>
    <property type="match status" value="1"/>
</dbReference>
<dbReference type="GO" id="GO:0005886">
    <property type="term" value="C:plasma membrane"/>
    <property type="evidence" value="ECO:0007669"/>
    <property type="project" value="UniProtKB-SubCell"/>
</dbReference>
<keyword evidence="2" id="KW-0813">Transport</keyword>
<sequence length="414" mass="42651">MRRGLAGLLAAEAVSLLGSRITFVALPWLVLTTTGSALLAGVAGFAEMLPYVLAGLLGGPIVDRVGPRPTAVAADTASVLAVSGIPLLAATEAISYHTLLGLIALAGALRGFGDTAKRALLPRVIADAGLTTERGTTLYDGISRVATLLGLPLAGLLVAAVGPTRVLLVDAATFAVGAVLVSVYVRSGSAGQNPAEDEEGGYAAALRCGFRYVRQDRLIIGIMSMLFATNLFDQAFATVFVPVWVREGPHGPAALGVLGSAFGAGAVAGNILWTIFGPRLPRRATFAVCFLIGGPAQLFALALTDRLWLVLAVAALAGTLMATINPILLASVYERIPVRVQGRVMSVLIAFSWAGIPLGGVLGGWAADELGLRTGALLAGIGYLTVTLAPFLFSTWHALDEHRVTAGKTLAVVK</sequence>
<evidence type="ECO:0000256" key="6">
    <source>
        <dbReference type="ARBA" id="ARBA00023136"/>
    </source>
</evidence>
<dbReference type="InterPro" id="IPR010290">
    <property type="entry name" value="TM_effector"/>
</dbReference>
<evidence type="ECO:0000313" key="10">
    <source>
        <dbReference type="Proteomes" id="UP000320239"/>
    </source>
</evidence>
<reference evidence="9 10" key="1">
    <citation type="submission" date="2019-06" db="EMBL/GenBank/DDBJ databases">
        <title>Sequencing the genomes of 1000 actinobacteria strains.</title>
        <authorList>
            <person name="Klenk H.-P."/>
        </authorList>
    </citation>
    <scope>NUCLEOTIDE SEQUENCE [LARGE SCALE GENOMIC DNA]</scope>
    <source>
        <strain evidence="9 10">DSM 43866</strain>
    </source>
</reference>
<evidence type="ECO:0000256" key="7">
    <source>
        <dbReference type="SAM" id="Phobius"/>
    </source>
</evidence>
<feature type="transmembrane region" description="Helical" evidence="7">
    <location>
        <begin position="285"/>
        <end position="303"/>
    </location>
</feature>
<dbReference type="OrthoDB" id="9793136at2"/>
<feature type="transmembrane region" description="Helical" evidence="7">
    <location>
        <begin position="218"/>
        <end position="241"/>
    </location>
</feature>
<feature type="transmembrane region" description="Helical" evidence="7">
    <location>
        <begin position="142"/>
        <end position="161"/>
    </location>
</feature>
<evidence type="ECO:0000313" key="9">
    <source>
        <dbReference type="EMBL" id="TWG23998.1"/>
    </source>
</evidence>
<dbReference type="AlphaFoldDB" id="A0A561WJG2"/>
<evidence type="ECO:0000256" key="1">
    <source>
        <dbReference type="ARBA" id="ARBA00004429"/>
    </source>
</evidence>
<comment type="caution">
    <text evidence="9">The sequence shown here is derived from an EMBL/GenBank/DDBJ whole genome shotgun (WGS) entry which is preliminary data.</text>
</comment>
<feature type="transmembrane region" description="Helical" evidence="7">
    <location>
        <begin position="94"/>
        <end position="113"/>
    </location>
</feature>
<keyword evidence="6 7" id="KW-0472">Membrane</keyword>
<protein>
    <submittedName>
        <fullName evidence="9">Transmembrane secretion effector</fullName>
    </submittedName>
</protein>
<dbReference type="GO" id="GO:0022857">
    <property type="term" value="F:transmembrane transporter activity"/>
    <property type="evidence" value="ECO:0007669"/>
    <property type="project" value="InterPro"/>
</dbReference>
<name>A0A561WJG2_ACTTI</name>
<evidence type="ECO:0000259" key="8">
    <source>
        <dbReference type="PROSITE" id="PS50850"/>
    </source>
</evidence>
<organism evidence="9 10">
    <name type="scientific">Actinoplanes teichomyceticus</name>
    <dbReference type="NCBI Taxonomy" id="1867"/>
    <lineage>
        <taxon>Bacteria</taxon>
        <taxon>Bacillati</taxon>
        <taxon>Actinomycetota</taxon>
        <taxon>Actinomycetes</taxon>
        <taxon>Micromonosporales</taxon>
        <taxon>Micromonosporaceae</taxon>
        <taxon>Actinoplanes</taxon>
    </lineage>
</organism>
<keyword evidence="3" id="KW-1003">Cell membrane</keyword>
<keyword evidence="10" id="KW-1185">Reference proteome</keyword>
<dbReference type="PANTHER" id="PTHR23513">
    <property type="entry name" value="INTEGRAL MEMBRANE EFFLUX PROTEIN-RELATED"/>
    <property type="match status" value="1"/>
</dbReference>
<feature type="domain" description="Major facilitator superfamily (MFS) profile" evidence="8">
    <location>
        <begin position="219"/>
        <end position="414"/>
    </location>
</feature>
<dbReference type="SUPFAM" id="SSF103473">
    <property type="entry name" value="MFS general substrate transporter"/>
    <property type="match status" value="1"/>
</dbReference>
<accession>A0A561WJG2</accession>
<dbReference type="PROSITE" id="PS50850">
    <property type="entry name" value="MFS"/>
    <property type="match status" value="1"/>
</dbReference>
<keyword evidence="4 7" id="KW-0812">Transmembrane</keyword>
<dbReference type="Proteomes" id="UP000320239">
    <property type="component" value="Unassembled WGS sequence"/>
</dbReference>
<dbReference type="InterPro" id="IPR020846">
    <property type="entry name" value="MFS_dom"/>
</dbReference>
<dbReference type="EMBL" id="VIWY01000002">
    <property type="protein sequence ID" value="TWG23998.1"/>
    <property type="molecule type" value="Genomic_DNA"/>
</dbReference>
<dbReference type="Pfam" id="PF05977">
    <property type="entry name" value="MFS_3"/>
    <property type="match status" value="1"/>
</dbReference>
<feature type="transmembrane region" description="Helical" evidence="7">
    <location>
        <begin position="253"/>
        <end position="273"/>
    </location>
</feature>
<evidence type="ECO:0000256" key="5">
    <source>
        <dbReference type="ARBA" id="ARBA00022989"/>
    </source>
</evidence>
<feature type="transmembrane region" description="Helical" evidence="7">
    <location>
        <begin position="167"/>
        <end position="185"/>
    </location>
</feature>
<dbReference type="CDD" id="cd06173">
    <property type="entry name" value="MFS_MefA_like"/>
    <property type="match status" value="1"/>
</dbReference>
<feature type="transmembrane region" description="Helical" evidence="7">
    <location>
        <begin position="344"/>
        <end position="366"/>
    </location>
</feature>
<feature type="transmembrane region" description="Helical" evidence="7">
    <location>
        <begin position="372"/>
        <end position="393"/>
    </location>
</feature>
<evidence type="ECO:0000256" key="3">
    <source>
        <dbReference type="ARBA" id="ARBA00022475"/>
    </source>
</evidence>
<dbReference type="RefSeq" id="WP_122977189.1">
    <property type="nucleotide sequence ID" value="NZ_BOMX01000045.1"/>
</dbReference>
<dbReference type="Gene3D" id="1.20.1250.20">
    <property type="entry name" value="MFS general substrate transporter like domains"/>
    <property type="match status" value="1"/>
</dbReference>
<evidence type="ECO:0000256" key="4">
    <source>
        <dbReference type="ARBA" id="ARBA00022692"/>
    </source>
</evidence>
<evidence type="ECO:0000256" key="2">
    <source>
        <dbReference type="ARBA" id="ARBA00022448"/>
    </source>
</evidence>
<keyword evidence="5 7" id="KW-1133">Transmembrane helix</keyword>
<feature type="transmembrane region" description="Helical" evidence="7">
    <location>
        <begin position="28"/>
        <end position="57"/>
    </location>
</feature>
<gene>
    <name evidence="9" type="ORF">FHX34_102551</name>
</gene>
<comment type="subcellular location">
    <subcellularLocation>
        <location evidence="1">Cell inner membrane</location>
        <topology evidence="1">Multi-pass membrane protein</topology>
    </subcellularLocation>
</comment>
<dbReference type="InterPro" id="IPR036259">
    <property type="entry name" value="MFS_trans_sf"/>
</dbReference>